<keyword evidence="7 9" id="KW-0012">Acyltransferase</keyword>
<evidence type="ECO:0000256" key="7">
    <source>
        <dbReference type="ARBA" id="ARBA00023315"/>
    </source>
</evidence>
<dbReference type="SUPFAM" id="SSF56235">
    <property type="entry name" value="N-terminal nucleophile aminohydrolases (Ntn hydrolases)"/>
    <property type="match status" value="1"/>
</dbReference>
<sequence length="612" mass="66480">MFHQLFLLRVCVKSIAVKFITVKPIILALLISTFFLSHNAYAEILPSINDVPLLKREDREPEAATGFTEKKAVYAKEYMIVAANPYASKAGLLMMEKGGSAIDAAIAAQLVLSLVEPQSSGLGGGTFILHWDNKTKKMITIDGRETAPKMATSELFLDKEGKPLNWVDAVVGGKSVGVPGLLAALQKAHDSFGVLPWKELFTPAIELAENGFIVSPRLVKLLGSNYNPGLYSMPEIKAYFSPNGERVKAGDLLKNPKLAKVLRSVAKEGAEVFYQGWIAKKIVDKVQQSIISPGLLSIEDMNNYRAIERPPVCAPYHQYKVCGMPPPSSGGITVIQILAQLQAFQLSQYLPNSLQAAHLLTQSARLAFADRNKYIADSDFVSVPVDGLLNSEYMTKRGALIDEKKDMEQASAGEPEQGEDLGDDNAIEKPSTTHLVVVDKQGNAVSMTSSIENGFGSALMVEGFILNNQLTDFSLSPKTNGKWVANRVEPLKRPRSSMAPMMIFNKDNSLRLLLGAPGGSRIINYVAQVIAGVLDWQLNVQQAVSLPHVTNRNDVTALEQGTDIVQLKPELEAIGHQVVIQELNSGVHVIELTPKGLVGGADPRREGLALGH</sequence>
<keyword evidence="5 9" id="KW-0378">Hydrolase</keyword>
<dbReference type="Gene3D" id="1.10.246.130">
    <property type="match status" value="1"/>
</dbReference>
<evidence type="ECO:0000313" key="10">
    <source>
        <dbReference type="EMBL" id="TYK64822.1"/>
    </source>
</evidence>
<dbReference type="InterPro" id="IPR043138">
    <property type="entry name" value="GGT_lsub"/>
</dbReference>
<dbReference type="EC" id="2.3.2.2" evidence="9"/>
<comment type="similarity">
    <text evidence="3 9">Belongs to the gamma-glutamyltransferase family.</text>
</comment>
<comment type="PTM">
    <text evidence="9">Cleaved by autocatalysis into a large and a small subunit.</text>
</comment>
<comment type="catalytic activity">
    <reaction evidence="8 9">
        <text>an N-terminal (5-L-glutamyl)-[peptide] + an alpha-amino acid = 5-L-glutamyl amino acid + an N-terminal L-alpha-aminoacyl-[peptide]</text>
        <dbReference type="Rhea" id="RHEA:23904"/>
        <dbReference type="Rhea" id="RHEA-COMP:9780"/>
        <dbReference type="Rhea" id="RHEA-COMP:9795"/>
        <dbReference type="ChEBI" id="CHEBI:77644"/>
        <dbReference type="ChEBI" id="CHEBI:78597"/>
        <dbReference type="ChEBI" id="CHEBI:78599"/>
        <dbReference type="ChEBI" id="CHEBI:78608"/>
        <dbReference type="EC" id="2.3.2.2"/>
    </reaction>
</comment>
<comment type="catalytic activity">
    <reaction evidence="1 9">
        <text>an S-substituted glutathione + H2O = an S-substituted L-cysteinylglycine + L-glutamate</text>
        <dbReference type="Rhea" id="RHEA:59468"/>
        <dbReference type="ChEBI" id="CHEBI:15377"/>
        <dbReference type="ChEBI" id="CHEBI:29985"/>
        <dbReference type="ChEBI" id="CHEBI:90779"/>
        <dbReference type="ChEBI" id="CHEBI:143103"/>
        <dbReference type="EC" id="3.4.19.13"/>
    </reaction>
</comment>
<evidence type="ECO:0000256" key="1">
    <source>
        <dbReference type="ARBA" id="ARBA00001049"/>
    </source>
</evidence>
<dbReference type="EMBL" id="PJAI02000017">
    <property type="protein sequence ID" value="TYK64822.1"/>
    <property type="molecule type" value="Genomic_DNA"/>
</dbReference>
<dbReference type="Gene3D" id="3.60.20.40">
    <property type="match status" value="1"/>
</dbReference>
<reference evidence="10 11" key="1">
    <citation type="submission" date="2019-08" db="EMBL/GenBank/DDBJ databases">
        <title>Microbe sample from Colwellia echini.</title>
        <authorList>
            <person name="Christiansen L."/>
            <person name="Pathiraja D."/>
            <person name="Schultz-Johansen M."/>
            <person name="Choi I.-G."/>
            <person name="Stougaard P."/>
        </authorList>
    </citation>
    <scope>NUCLEOTIDE SEQUENCE [LARGE SCALE GENOMIC DNA]</scope>
    <source>
        <strain evidence="10 11">A3</strain>
    </source>
</reference>
<name>A0ABY3MUT6_9GAMM</name>
<evidence type="ECO:0000256" key="6">
    <source>
        <dbReference type="ARBA" id="ARBA00023145"/>
    </source>
</evidence>
<proteinExistence type="inferred from homology"/>
<dbReference type="PRINTS" id="PR01210">
    <property type="entry name" value="GGTRANSPTASE"/>
</dbReference>
<evidence type="ECO:0000256" key="5">
    <source>
        <dbReference type="ARBA" id="ARBA00022801"/>
    </source>
</evidence>
<keyword evidence="4 9" id="KW-0808">Transferase</keyword>
<dbReference type="Pfam" id="PF01019">
    <property type="entry name" value="G_glu_transpept"/>
    <property type="match status" value="1"/>
</dbReference>
<dbReference type="PANTHER" id="PTHR43199">
    <property type="entry name" value="GLUTATHIONE HYDROLASE"/>
    <property type="match status" value="1"/>
</dbReference>
<evidence type="ECO:0000256" key="4">
    <source>
        <dbReference type="ARBA" id="ARBA00022679"/>
    </source>
</evidence>
<evidence type="ECO:0000256" key="3">
    <source>
        <dbReference type="ARBA" id="ARBA00009381"/>
    </source>
</evidence>
<comment type="subunit">
    <text evidence="9">This enzyme consists of two polypeptide chains, which are synthesized in precursor form from a single polypeptide.</text>
</comment>
<gene>
    <name evidence="10" type="primary">ggt</name>
    <name evidence="10" type="ORF">CWS31_013445</name>
</gene>
<evidence type="ECO:0000256" key="9">
    <source>
        <dbReference type="RuleBase" id="RU368036"/>
    </source>
</evidence>
<dbReference type="InterPro" id="IPR051792">
    <property type="entry name" value="GGT_bact"/>
</dbReference>
<dbReference type="RefSeq" id="WP_101343925.1">
    <property type="nucleotide sequence ID" value="NZ_PJAI02000017.1"/>
</dbReference>
<dbReference type="InterPro" id="IPR000101">
    <property type="entry name" value="GGT_peptidase"/>
</dbReference>
<keyword evidence="11" id="KW-1185">Reference proteome</keyword>
<evidence type="ECO:0000256" key="2">
    <source>
        <dbReference type="ARBA" id="ARBA00001089"/>
    </source>
</evidence>
<dbReference type="PANTHER" id="PTHR43199:SF1">
    <property type="entry name" value="GLUTATHIONE HYDROLASE PROENZYME"/>
    <property type="match status" value="1"/>
</dbReference>
<dbReference type="InterPro" id="IPR043137">
    <property type="entry name" value="GGT_ssub_C"/>
</dbReference>
<keyword evidence="9" id="KW-0317">Glutathione biosynthesis</keyword>
<comment type="caution">
    <text evidence="10">The sequence shown here is derived from an EMBL/GenBank/DDBJ whole genome shotgun (WGS) entry which is preliminary data.</text>
</comment>
<accession>A0ABY3MUT6</accession>
<organism evidence="10 11">
    <name type="scientific">Colwellia echini</name>
    <dbReference type="NCBI Taxonomy" id="1982103"/>
    <lineage>
        <taxon>Bacteria</taxon>
        <taxon>Pseudomonadati</taxon>
        <taxon>Pseudomonadota</taxon>
        <taxon>Gammaproteobacteria</taxon>
        <taxon>Alteromonadales</taxon>
        <taxon>Colwelliaceae</taxon>
        <taxon>Colwellia</taxon>
    </lineage>
</organism>
<comment type="catalytic activity">
    <reaction evidence="2 9">
        <text>glutathione + H2O = L-cysteinylglycine + L-glutamate</text>
        <dbReference type="Rhea" id="RHEA:28807"/>
        <dbReference type="ChEBI" id="CHEBI:15377"/>
        <dbReference type="ChEBI" id="CHEBI:29985"/>
        <dbReference type="ChEBI" id="CHEBI:57925"/>
        <dbReference type="ChEBI" id="CHEBI:61694"/>
        <dbReference type="EC" id="3.4.19.13"/>
    </reaction>
</comment>
<dbReference type="InterPro" id="IPR029055">
    <property type="entry name" value="Ntn_hydrolases_N"/>
</dbReference>
<dbReference type="NCBIfam" id="TIGR00066">
    <property type="entry name" value="g_glut_trans"/>
    <property type="match status" value="1"/>
</dbReference>
<protein>
    <recommendedName>
        <fullName evidence="9">Glutathione hydrolase proenzyme</fullName>
        <ecNumber evidence="9">2.3.2.2</ecNumber>
        <ecNumber evidence="9">3.4.19.13</ecNumber>
    </recommendedName>
    <component>
        <recommendedName>
            <fullName evidence="9">Glutathione hydrolase large chain</fullName>
        </recommendedName>
    </component>
    <component>
        <recommendedName>
            <fullName evidence="9">Glutathione hydrolase small chain</fullName>
        </recommendedName>
    </component>
</protein>
<evidence type="ECO:0000313" key="11">
    <source>
        <dbReference type="Proteomes" id="UP000815846"/>
    </source>
</evidence>
<dbReference type="Proteomes" id="UP000815846">
    <property type="component" value="Unassembled WGS sequence"/>
</dbReference>
<comment type="pathway">
    <text evidence="9">Sulfur metabolism; glutathione metabolism.</text>
</comment>
<evidence type="ECO:0000256" key="8">
    <source>
        <dbReference type="ARBA" id="ARBA00047417"/>
    </source>
</evidence>
<keyword evidence="6 9" id="KW-0865">Zymogen</keyword>
<dbReference type="GO" id="GO:0103068">
    <property type="term" value="F:leukotriene C4 gamma-glutamyl transferase activity"/>
    <property type="evidence" value="ECO:0007669"/>
    <property type="project" value="UniProtKB-EC"/>
</dbReference>
<dbReference type="EC" id="3.4.19.13" evidence="9"/>